<sequence length="276" mass="30903">MSFVTRFAPSPTGHLHLGHAFSALTAFDAARATGGRFVLRIEDIDQGRSRPAFEASIFEDLGWLGIEWERPVRRQSQHMSEYEAALKTLVERQLVYRCFRTRKEIAEAIASAPHGEAEEAFRGEALPPEEENAKLEAGEAFAWRLSLKKARAALGPAYFTLVFEDETQLVRAEPEKHGDVVLARKDFGTSYHLASVWDDALQGVTHVIRGEDLREAAHLHVLLQKLLKLPQPIYRHHRLILGEDGKRLAKRDSAATLKALREAGKTPADIRAMVGL</sequence>
<dbReference type="KEGG" id="cbot:ATE48_13700"/>
<evidence type="ECO:0000313" key="10">
    <source>
        <dbReference type="Proteomes" id="UP000092498"/>
    </source>
</evidence>
<dbReference type="PANTHER" id="PTHR43311:SF1">
    <property type="entry name" value="GLUTAMYL-Q TRNA(ASP) SYNTHETASE"/>
    <property type="match status" value="1"/>
</dbReference>
<dbReference type="InterPro" id="IPR000924">
    <property type="entry name" value="Glu/Gln-tRNA-synth"/>
</dbReference>
<dbReference type="SUPFAM" id="SSF52374">
    <property type="entry name" value="Nucleotidylyl transferase"/>
    <property type="match status" value="1"/>
</dbReference>
<evidence type="ECO:0000313" key="9">
    <source>
        <dbReference type="EMBL" id="ANP46894.1"/>
    </source>
</evidence>
<keyword evidence="6 7" id="KW-0030">Aminoacyl-tRNA synthetase</keyword>
<accession>A0A1B1AK03</accession>
<dbReference type="STRING" id="1759059.ATE48_13700"/>
<name>A0A1B1AK03_9PROT</name>
<dbReference type="InterPro" id="IPR020058">
    <property type="entry name" value="Glu/Gln-tRNA-synth_Ib_cat-dom"/>
</dbReference>
<dbReference type="PRINTS" id="PR00987">
    <property type="entry name" value="TRNASYNTHGLU"/>
</dbReference>
<dbReference type="NCBIfam" id="NF004315">
    <property type="entry name" value="PRK05710.1-4"/>
    <property type="match status" value="1"/>
</dbReference>
<dbReference type="EMBL" id="CP013244">
    <property type="protein sequence ID" value="ANP46894.1"/>
    <property type="molecule type" value="Genomic_DNA"/>
</dbReference>
<organism evidence="9 10">
    <name type="scientific">Candidatus Viadribacter manganicus</name>
    <dbReference type="NCBI Taxonomy" id="1759059"/>
    <lineage>
        <taxon>Bacteria</taxon>
        <taxon>Pseudomonadati</taxon>
        <taxon>Pseudomonadota</taxon>
        <taxon>Alphaproteobacteria</taxon>
        <taxon>Hyphomonadales</taxon>
        <taxon>Hyphomonadaceae</taxon>
        <taxon>Candidatus Viadribacter</taxon>
    </lineage>
</organism>
<dbReference type="PANTHER" id="PTHR43311">
    <property type="entry name" value="GLUTAMATE--TRNA LIGASE"/>
    <property type="match status" value="1"/>
</dbReference>
<dbReference type="InterPro" id="IPR049940">
    <property type="entry name" value="GluQ/Sye"/>
</dbReference>
<gene>
    <name evidence="9" type="ORF">ATE48_13700</name>
</gene>
<dbReference type="GO" id="GO:0005829">
    <property type="term" value="C:cytosol"/>
    <property type="evidence" value="ECO:0007669"/>
    <property type="project" value="TreeGrafter"/>
</dbReference>
<evidence type="ECO:0000256" key="4">
    <source>
        <dbReference type="ARBA" id="ARBA00022833"/>
    </source>
</evidence>
<evidence type="ECO:0000256" key="1">
    <source>
        <dbReference type="ARBA" id="ARBA00022598"/>
    </source>
</evidence>
<protein>
    <submittedName>
        <fullName evidence="9">Glutamyl-Q tRNA(Asp) synthetase</fullName>
    </submittedName>
</protein>
<evidence type="ECO:0000256" key="5">
    <source>
        <dbReference type="ARBA" id="ARBA00022840"/>
    </source>
</evidence>
<keyword evidence="3 7" id="KW-0547">Nucleotide-binding</keyword>
<proteinExistence type="inferred from homology"/>
<dbReference type="PROSITE" id="PS00178">
    <property type="entry name" value="AA_TRNA_LIGASE_I"/>
    <property type="match status" value="1"/>
</dbReference>
<evidence type="ECO:0000259" key="8">
    <source>
        <dbReference type="Pfam" id="PF00749"/>
    </source>
</evidence>
<evidence type="ECO:0000256" key="7">
    <source>
        <dbReference type="RuleBase" id="RU363037"/>
    </source>
</evidence>
<keyword evidence="2" id="KW-0479">Metal-binding</keyword>
<dbReference type="RefSeq" id="WP_066772416.1">
    <property type="nucleotide sequence ID" value="NZ_CP013244.1"/>
</dbReference>
<feature type="domain" description="Glutamyl/glutaminyl-tRNA synthetase class Ib catalytic" evidence="8">
    <location>
        <begin position="4"/>
        <end position="271"/>
    </location>
</feature>
<dbReference type="Pfam" id="PF00749">
    <property type="entry name" value="tRNA-synt_1c"/>
    <property type="match status" value="1"/>
</dbReference>
<dbReference type="OrthoDB" id="9807503at2"/>
<dbReference type="Proteomes" id="UP000092498">
    <property type="component" value="Chromosome"/>
</dbReference>
<dbReference type="InterPro" id="IPR001412">
    <property type="entry name" value="aa-tRNA-synth_I_CS"/>
</dbReference>
<dbReference type="GO" id="GO:0006424">
    <property type="term" value="P:glutamyl-tRNA aminoacylation"/>
    <property type="evidence" value="ECO:0007669"/>
    <property type="project" value="TreeGrafter"/>
</dbReference>
<keyword evidence="1 7" id="KW-0436">Ligase</keyword>
<evidence type="ECO:0000256" key="2">
    <source>
        <dbReference type="ARBA" id="ARBA00022723"/>
    </source>
</evidence>
<comment type="similarity">
    <text evidence="7">Belongs to the class-I aminoacyl-tRNA synthetase family.</text>
</comment>
<keyword evidence="4" id="KW-0862">Zinc</keyword>
<dbReference type="GO" id="GO:0005524">
    <property type="term" value="F:ATP binding"/>
    <property type="evidence" value="ECO:0007669"/>
    <property type="project" value="UniProtKB-KW"/>
</dbReference>
<keyword evidence="5 7" id="KW-0067">ATP-binding</keyword>
<evidence type="ECO:0000256" key="6">
    <source>
        <dbReference type="ARBA" id="ARBA00023146"/>
    </source>
</evidence>
<dbReference type="AlphaFoldDB" id="A0A1B1AK03"/>
<dbReference type="InterPro" id="IPR014729">
    <property type="entry name" value="Rossmann-like_a/b/a_fold"/>
</dbReference>
<dbReference type="InParanoid" id="A0A1B1AK03"/>
<dbReference type="Gene3D" id="3.40.50.620">
    <property type="entry name" value="HUPs"/>
    <property type="match status" value="1"/>
</dbReference>
<reference evidence="9 10" key="1">
    <citation type="submission" date="2015-11" db="EMBL/GenBank/DDBJ databases">
        <title>Whole-Genome Sequence of Candidatus Oderbacter manganicum from the National Park Lower Oder Valley, Germany.</title>
        <authorList>
            <person name="Braun B."/>
            <person name="Liere K."/>
            <person name="Szewzyk U."/>
        </authorList>
    </citation>
    <scope>NUCLEOTIDE SEQUENCE [LARGE SCALE GENOMIC DNA]</scope>
    <source>
        <strain evidence="9 10">OTSz_A_272</strain>
    </source>
</reference>
<keyword evidence="10" id="KW-1185">Reference proteome</keyword>
<evidence type="ECO:0000256" key="3">
    <source>
        <dbReference type="ARBA" id="ARBA00022741"/>
    </source>
</evidence>
<dbReference type="GO" id="GO:0004818">
    <property type="term" value="F:glutamate-tRNA ligase activity"/>
    <property type="evidence" value="ECO:0007669"/>
    <property type="project" value="TreeGrafter"/>
</dbReference>
<keyword evidence="7" id="KW-0648">Protein biosynthesis</keyword>